<dbReference type="GO" id="GO:0005524">
    <property type="term" value="F:ATP binding"/>
    <property type="evidence" value="ECO:0007669"/>
    <property type="project" value="InterPro"/>
</dbReference>
<evidence type="ECO:0000259" key="7">
    <source>
        <dbReference type="PROSITE" id="PS51146"/>
    </source>
</evidence>
<proteinExistence type="predicted"/>
<accession>A0A4R8FFR3</accession>
<dbReference type="RefSeq" id="WP_134020051.1">
    <property type="nucleotide sequence ID" value="NZ_SOEC01000020.1"/>
</dbReference>
<feature type="domain" description="KaiC" evidence="7">
    <location>
        <begin position="244"/>
        <end position="477"/>
    </location>
</feature>
<dbReference type="Proteomes" id="UP000294489">
    <property type="component" value="Unassembled WGS sequence"/>
</dbReference>
<dbReference type="PANTHER" id="PTHR42926">
    <property type="match status" value="1"/>
</dbReference>
<dbReference type="InterPro" id="IPR027417">
    <property type="entry name" value="P-loop_NTPase"/>
</dbReference>
<dbReference type="InterPro" id="IPR051347">
    <property type="entry name" value="Circadian_clock_KaiC-rel"/>
</dbReference>
<evidence type="ECO:0000313" key="9">
    <source>
        <dbReference type="Proteomes" id="UP000294489"/>
    </source>
</evidence>
<keyword evidence="2" id="KW-0597">Phosphoprotein</keyword>
<evidence type="ECO:0000256" key="5">
    <source>
        <dbReference type="ARBA" id="ARBA00022777"/>
    </source>
</evidence>
<dbReference type="PIRSF" id="PIRSF039117">
    <property type="entry name" value="KaiC"/>
    <property type="match status" value="1"/>
</dbReference>
<protein>
    <recommendedName>
        <fullName evidence="1">non-specific serine/threonine protein kinase</fullName>
        <ecNumber evidence="1">2.7.11.1</ecNumber>
    </recommendedName>
</protein>
<keyword evidence="3" id="KW-0808">Transferase</keyword>
<feature type="domain" description="KaiC" evidence="7">
    <location>
        <begin position="8"/>
        <end position="241"/>
    </location>
</feature>
<keyword evidence="4" id="KW-0677">Repeat</keyword>
<dbReference type="Gene3D" id="3.40.50.300">
    <property type="entry name" value="P-loop containing nucleotide triphosphate hydrolases"/>
    <property type="match status" value="2"/>
</dbReference>
<dbReference type="SUPFAM" id="SSF52540">
    <property type="entry name" value="P-loop containing nucleoside triphosphate hydrolases"/>
    <property type="match status" value="2"/>
</dbReference>
<dbReference type="SMART" id="SM00382">
    <property type="entry name" value="AAA"/>
    <property type="match status" value="2"/>
</dbReference>
<dbReference type="PROSITE" id="PS51146">
    <property type="entry name" value="KAIC"/>
    <property type="match status" value="2"/>
</dbReference>
<evidence type="ECO:0000256" key="6">
    <source>
        <dbReference type="ARBA" id="ARBA00022801"/>
    </source>
</evidence>
<dbReference type="OrthoDB" id="9787927at2"/>
<sequence length="483" mass="52228">MAQCSCQQRLSTGVEGVDDILGGGLIENRSYLVRGGPGTGKTTLGLHFLTAADQGEPVLFIGFQEPEAQVEANARAVGLDVTSINFLSLIPDEHFFTEQQGYDIFASADVEQEPLVEAIVQAVTEHAPKRVFVDSLTQLRFLSADAYQYRKQVMSFLRFLTKRGATVLFSSESSQDTPDDDLQFMADGVLNLDTGQAGPVVRVTKFRGSGFVHGRHHMRLSNTGLQVFPRLIPPLAKHCKEESTLWSSGSSRIDAILHGGFEAGTISMVTGPAGVGKSTLAAQFAAAAARRGGTSALFLFEEDVSIFLRRTQSLGLGLNQAVREGTVVIEPVEPMRYLADEFTSEALQQVTQRGVELVILDSVAGFGLTLGGEEVEERLHTFAKTLARLGVTVILINETQAVTGQEFQATEKGFSYLSDNLVFLRYIETAGEMKKALGVLKKRLSGFDTALHTYDIGEGGLIVHEPIEGLHSVLSGMPSQDLG</sequence>
<dbReference type="InterPro" id="IPR014774">
    <property type="entry name" value="KaiC-like_dom"/>
</dbReference>
<evidence type="ECO:0000256" key="1">
    <source>
        <dbReference type="ARBA" id="ARBA00012513"/>
    </source>
</evidence>
<dbReference type="PANTHER" id="PTHR42926:SF1">
    <property type="entry name" value="CIRCADIAN CLOCK OSCILLATOR PROTEIN KAIC 1"/>
    <property type="match status" value="1"/>
</dbReference>
<dbReference type="InterPro" id="IPR010624">
    <property type="entry name" value="KaiC_dom"/>
</dbReference>
<evidence type="ECO:0000256" key="3">
    <source>
        <dbReference type="ARBA" id="ARBA00022679"/>
    </source>
</evidence>
<organism evidence="8 9">
    <name type="scientific">Modicisalibacter xianhensis</name>
    <dbReference type="NCBI Taxonomy" id="442341"/>
    <lineage>
        <taxon>Bacteria</taxon>
        <taxon>Pseudomonadati</taxon>
        <taxon>Pseudomonadota</taxon>
        <taxon>Gammaproteobacteria</taxon>
        <taxon>Oceanospirillales</taxon>
        <taxon>Halomonadaceae</taxon>
        <taxon>Modicisalibacter</taxon>
    </lineage>
</organism>
<evidence type="ECO:0000256" key="4">
    <source>
        <dbReference type="ARBA" id="ARBA00022737"/>
    </source>
</evidence>
<gene>
    <name evidence="8" type="ORF">DFO67_12041</name>
</gene>
<evidence type="ECO:0000313" key="8">
    <source>
        <dbReference type="EMBL" id="TDX24796.1"/>
    </source>
</evidence>
<dbReference type="InterPro" id="IPR030665">
    <property type="entry name" value="KaiC"/>
</dbReference>
<dbReference type="GO" id="GO:0016787">
    <property type="term" value="F:hydrolase activity"/>
    <property type="evidence" value="ECO:0007669"/>
    <property type="project" value="UniProtKB-KW"/>
</dbReference>
<dbReference type="InterPro" id="IPR003593">
    <property type="entry name" value="AAA+_ATPase"/>
</dbReference>
<dbReference type="EMBL" id="SOEC01000020">
    <property type="protein sequence ID" value="TDX24796.1"/>
    <property type="molecule type" value="Genomic_DNA"/>
</dbReference>
<evidence type="ECO:0000256" key="2">
    <source>
        <dbReference type="ARBA" id="ARBA00022553"/>
    </source>
</evidence>
<name>A0A4R8FFR3_9GAMM</name>
<dbReference type="GO" id="GO:0004674">
    <property type="term" value="F:protein serine/threonine kinase activity"/>
    <property type="evidence" value="ECO:0007669"/>
    <property type="project" value="UniProtKB-EC"/>
</dbReference>
<comment type="caution">
    <text evidence="8">The sequence shown here is derived from an EMBL/GenBank/DDBJ whole genome shotgun (WGS) entry which is preliminary data.</text>
</comment>
<dbReference type="Pfam" id="PF06745">
    <property type="entry name" value="ATPase"/>
    <property type="match status" value="2"/>
</dbReference>
<dbReference type="AlphaFoldDB" id="A0A4R8FFR3"/>
<keyword evidence="5" id="KW-0418">Kinase</keyword>
<reference evidence="8 9" key="1">
    <citation type="submission" date="2019-03" db="EMBL/GenBank/DDBJ databases">
        <title>Freshwater and sediment microbial communities from various areas in North America, analyzing microbe dynamics in response to fracking.</title>
        <authorList>
            <person name="Lamendella R."/>
        </authorList>
    </citation>
    <scope>NUCLEOTIDE SEQUENCE [LARGE SCALE GENOMIC DNA]</scope>
    <source>
        <strain evidence="8 9">6_TX</strain>
    </source>
</reference>
<dbReference type="EC" id="2.7.11.1" evidence="1"/>
<keyword evidence="6" id="KW-0378">Hydrolase</keyword>
<dbReference type="PRINTS" id="PR01874">
    <property type="entry name" value="DNAREPAIRADA"/>
</dbReference>